<evidence type="ECO:0000313" key="7">
    <source>
        <dbReference type="EMBL" id="GAH90376.1"/>
    </source>
</evidence>
<feature type="region of interest" description="Disordered" evidence="5">
    <location>
        <begin position="196"/>
        <end position="216"/>
    </location>
</feature>
<dbReference type="GO" id="GO:0005829">
    <property type="term" value="C:cytosol"/>
    <property type="evidence" value="ECO:0007669"/>
    <property type="project" value="TreeGrafter"/>
</dbReference>
<evidence type="ECO:0000256" key="4">
    <source>
        <dbReference type="ARBA" id="ARBA00022801"/>
    </source>
</evidence>
<dbReference type="SUPFAM" id="SSF53098">
    <property type="entry name" value="Ribonuclease H-like"/>
    <property type="match status" value="2"/>
</dbReference>
<keyword evidence="1" id="KW-0963">Cytoplasm</keyword>
<dbReference type="Pfam" id="PF03652">
    <property type="entry name" value="RuvX"/>
    <property type="match status" value="2"/>
</dbReference>
<dbReference type="SMART" id="SM00732">
    <property type="entry name" value="YqgFc"/>
    <property type="match status" value="1"/>
</dbReference>
<evidence type="ECO:0000259" key="6">
    <source>
        <dbReference type="SMART" id="SM00732"/>
    </source>
</evidence>
<dbReference type="AlphaFoldDB" id="X1J6L6"/>
<dbReference type="HAMAP" id="MF_00651">
    <property type="entry name" value="Nuclease_YqgF"/>
    <property type="match status" value="1"/>
</dbReference>
<dbReference type="CDD" id="cd16964">
    <property type="entry name" value="YqgF"/>
    <property type="match status" value="1"/>
</dbReference>
<dbReference type="GO" id="GO:0004518">
    <property type="term" value="F:nuclease activity"/>
    <property type="evidence" value="ECO:0007669"/>
    <property type="project" value="UniProtKB-KW"/>
</dbReference>
<dbReference type="InterPro" id="IPR006641">
    <property type="entry name" value="YqgF/RNaseH-like_dom"/>
</dbReference>
<accession>X1J6L6</accession>
<dbReference type="InterPro" id="IPR012337">
    <property type="entry name" value="RNaseH-like_sf"/>
</dbReference>
<evidence type="ECO:0000256" key="3">
    <source>
        <dbReference type="ARBA" id="ARBA00022722"/>
    </source>
</evidence>
<dbReference type="GO" id="GO:0016787">
    <property type="term" value="F:hydrolase activity"/>
    <property type="evidence" value="ECO:0007669"/>
    <property type="project" value="UniProtKB-KW"/>
</dbReference>
<dbReference type="PANTHER" id="PTHR33317">
    <property type="entry name" value="POLYNUCLEOTIDYL TRANSFERASE, RIBONUCLEASE H-LIKE SUPERFAMILY PROTEIN"/>
    <property type="match status" value="1"/>
</dbReference>
<keyword evidence="2" id="KW-0690">Ribosome biogenesis</keyword>
<organism evidence="7">
    <name type="scientific">marine sediment metagenome</name>
    <dbReference type="NCBI Taxonomy" id="412755"/>
    <lineage>
        <taxon>unclassified sequences</taxon>
        <taxon>metagenomes</taxon>
        <taxon>ecological metagenomes</taxon>
    </lineage>
</organism>
<sequence>MRSLGLDIGDKRTGVAISDPQGLLAVPLAVIANKNEEATIGDIIKLVEQHRIERIVVGLPRSLSGSLGPQADKVTVFVEKLRNSLASRSPEPFTSFRVTKGDCHSEGLAEALSKAKGQRPKNLAQGELRTGAAKQSRLTSVDIQLWDERFSTVAVEKLMVKAGTKKNKRNEHRDALAAAFILQGFLDSCHSEPFASCHSEGEKRPKNLAQGKLREESRPFVSPFSALRASAQGDKINTLLN</sequence>
<evidence type="ECO:0000256" key="2">
    <source>
        <dbReference type="ARBA" id="ARBA00022517"/>
    </source>
</evidence>
<dbReference type="InterPro" id="IPR037027">
    <property type="entry name" value="YqgF/RNaseH-like_dom_sf"/>
</dbReference>
<protein>
    <recommendedName>
        <fullName evidence="6">YqgF/RNase H-like domain-containing protein</fullName>
    </recommendedName>
</protein>
<dbReference type="EMBL" id="BARV01000897">
    <property type="protein sequence ID" value="GAH90376.1"/>
    <property type="molecule type" value="Genomic_DNA"/>
</dbReference>
<keyword evidence="3" id="KW-0540">Nuclease</keyword>
<gene>
    <name evidence="7" type="ORF">S06H3_02901</name>
</gene>
<dbReference type="PANTHER" id="PTHR33317:SF4">
    <property type="entry name" value="POLYNUCLEOTIDYL TRANSFERASE, RIBONUCLEASE H-LIKE SUPERFAMILY PROTEIN"/>
    <property type="match status" value="1"/>
</dbReference>
<evidence type="ECO:0000256" key="5">
    <source>
        <dbReference type="SAM" id="MobiDB-lite"/>
    </source>
</evidence>
<reference evidence="7" key="1">
    <citation type="journal article" date="2014" name="Front. Microbiol.">
        <title>High frequency of phylogenetically diverse reductive dehalogenase-homologous genes in deep subseafloor sedimentary metagenomes.</title>
        <authorList>
            <person name="Kawai M."/>
            <person name="Futagami T."/>
            <person name="Toyoda A."/>
            <person name="Takaki Y."/>
            <person name="Nishi S."/>
            <person name="Hori S."/>
            <person name="Arai W."/>
            <person name="Tsubouchi T."/>
            <person name="Morono Y."/>
            <person name="Uchiyama I."/>
            <person name="Ito T."/>
            <person name="Fujiyama A."/>
            <person name="Inagaki F."/>
            <person name="Takami H."/>
        </authorList>
    </citation>
    <scope>NUCLEOTIDE SEQUENCE</scope>
    <source>
        <strain evidence="7">Expedition CK06-06</strain>
    </source>
</reference>
<comment type="caution">
    <text evidence="7">The sequence shown here is derived from an EMBL/GenBank/DDBJ whole genome shotgun (WGS) entry which is preliminary data.</text>
</comment>
<keyword evidence="4" id="KW-0378">Hydrolase</keyword>
<dbReference type="NCBIfam" id="TIGR00250">
    <property type="entry name" value="RNAse_H_YqgF"/>
    <property type="match status" value="1"/>
</dbReference>
<evidence type="ECO:0000256" key="1">
    <source>
        <dbReference type="ARBA" id="ARBA00022490"/>
    </source>
</evidence>
<dbReference type="InterPro" id="IPR005227">
    <property type="entry name" value="YqgF"/>
</dbReference>
<dbReference type="GO" id="GO:0000967">
    <property type="term" value="P:rRNA 5'-end processing"/>
    <property type="evidence" value="ECO:0007669"/>
    <property type="project" value="TreeGrafter"/>
</dbReference>
<name>X1J6L6_9ZZZZ</name>
<dbReference type="Gene3D" id="3.30.420.140">
    <property type="entry name" value="YqgF/RNase H-like domain"/>
    <property type="match status" value="1"/>
</dbReference>
<proteinExistence type="inferred from homology"/>
<feature type="domain" description="YqgF/RNase H-like" evidence="6">
    <location>
        <begin position="1"/>
        <end position="87"/>
    </location>
</feature>